<evidence type="ECO:0008006" key="3">
    <source>
        <dbReference type="Google" id="ProtNLM"/>
    </source>
</evidence>
<accession>A0ABX2LMS1</accession>
<comment type="caution">
    <text evidence="1">The sequence shown here is derived from an EMBL/GenBank/DDBJ whole genome shotgun (WGS) entry which is preliminary data.</text>
</comment>
<dbReference type="RefSeq" id="WP_174682797.1">
    <property type="nucleotide sequence ID" value="NZ_JABUQZ010000003.1"/>
</dbReference>
<reference evidence="1 2" key="1">
    <citation type="submission" date="2020-06" db="EMBL/GenBank/DDBJ databases">
        <title>Haloterrigena sp. nov., an extremely halophilic archaeon isolated from a saline sediment.</title>
        <authorList>
            <person name="Liu B.-B."/>
        </authorList>
    </citation>
    <scope>NUCLEOTIDE SEQUENCE [LARGE SCALE GENOMIC DNA]</scope>
    <source>
        <strain evidence="1 2">SYSU A558-1</strain>
    </source>
</reference>
<keyword evidence="2" id="KW-1185">Reference proteome</keyword>
<dbReference type="EMBL" id="JABUQZ010000003">
    <property type="protein sequence ID" value="NUC74957.1"/>
    <property type="molecule type" value="Genomic_DNA"/>
</dbReference>
<dbReference type="Proteomes" id="UP001016761">
    <property type="component" value="Unassembled WGS sequence"/>
</dbReference>
<organism evidence="1 2">
    <name type="scientific">Haloterrigena gelatinilytica</name>
    <dbReference type="NCBI Taxonomy" id="2741724"/>
    <lineage>
        <taxon>Archaea</taxon>
        <taxon>Methanobacteriati</taxon>
        <taxon>Methanobacteriota</taxon>
        <taxon>Stenosarchaea group</taxon>
        <taxon>Halobacteria</taxon>
        <taxon>Halobacteriales</taxon>
        <taxon>Natrialbaceae</taxon>
        <taxon>Haloterrigena</taxon>
    </lineage>
</organism>
<evidence type="ECO:0000313" key="1">
    <source>
        <dbReference type="EMBL" id="NUC74957.1"/>
    </source>
</evidence>
<evidence type="ECO:0000313" key="2">
    <source>
        <dbReference type="Proteomes" id="UP001016761"/>
    </source>
</evidence>
<protein>
    <recommendedName>
        <fullName evidence="3">CopG family transcriptional regulator</fullName>
    </recommendedName>
</protein>
<sequence>MVKREIEVPEPLDQWVDDEFGDVATSRAEAFRFALAYAKRQYELEDKRAESDR</sequence>
<proteinExistence type="predicted"/>
<name>A0ABX2LMS1_9EURY</name>
<gene>
    <name evidence="1" type="ORF">HTZ84_22085</name>
</gene>